<dbReference type="Gene3D" id="3.60.10.10">
    <property type="entry name" value="Endonuclease/exonuclease/phosphatase"/>
    <property type="match status" value="1"/>
</dbReference>
<feature type="site" description="Interaction with DNA substrate" evidence="8">
    <location>
        <position position="254"/>
    </location>
</feature>
<feature type="binding site" evidence="7">
    <location>
        <position position="9"/>
    </location>
    <ligand>
        <name>Mg(2+)</name>
        <dbReference type="ChEBI" id="CHEBI:18420"/>
        <label>1</label>
    </ligand>
</feature>
<comment type="cofactor">
    <cofactor evidence="1">
        <name>Mn(2+)</name>
        <dbReference type="ChEBI" id="CHEBI:29035"/>
    </cofactor>
</comment>
<dbReference type="NCBIfam" id="TIGR00633">
    <property type="entry name" value="xth"/>
    <property type="match status" value="1"/>
</dbReference>
<dbReference type="GO" id="GO:0003677">
    <property type="term" value="F:DNA binding"/>
    <property type="evidence" value="ECO:0007669"/>
    <property type="project" value="InterPro"/>
</dbReference>
<name>E3T4M6_CROVB</name>
<dbReference type="EMBL" id="GU244497">
    <property type="protein sequence ID" value="ADO67139.1"/>
    <property type="molecule type" value="Genomic_DNA"/>
</dbReference>
<evidence type="ECO:0000256" key="2">
    <source>
        <dbReference type="ARBA" id="ARBA00007092"/>
    </source>
</evidence>
<organism evidence="10 11">
    <name type="scientific">Cafeteria roenbergensis virus (strain BV-PW1)</name>
    <name type="common">CroV</name>
    <dbReference type="NCBI Taxonomy" id="693272"/>
    <lineage>
        <taxon>Viruses</taxon>
        <taxon>Varidnaviria</taxon>
        <taxon>Bamfordvirae</taxon>
        <taxon>Nucleocytoviricota</taxon>
        <taxon>Megaviricetes</taxon>
        <taxon>Imitervirales</taxon>
        <taxon>Mimiviridae</taxon>
        <taxon>Aliimimivirinae</taxon>
        <taxon>Rheavirus</taxon>
        <taxon>Rheavirus sinusmexicani</taxon>
    </lineage>
</organism>
<dbReference type="PANTHER" id="PTHR22748:SF6">
    <property type="entry name" value="DNA-(APURINIC OR APYRIMIDINIC SITE) ENDONUCLEASE"/>
    <property type="match status" value="1"/>
</dbReference>
<reference evidence="10 11" key="1">
    <citation type="journal article" date="2010" name="Proc. Natl. Acad. Sci. U.S.A.">
        <title>Giant virus with a remarkable complement of genes infects marine zooplankton.</title>
        <authorList>
            <person name="Fischer M.G."/>
            <person name="Allen M.J."/>
            <person name="Wilson W.H."/>
            <person name="Suttle C.A."/>
        </authorList>
    </citation>
    <scope>NUCLEOTIDE SEQUENCE [LARGE SCALE GENOMIC DNA]</scope>
    <source>
        <strain evidence="10 11">BV-PW1</strain>
    </source>
</reference>
<dbReference type="RefSeq" id="YP_003969738.1">
    <property type="nucleotide sequence ID" value="NC_014637.1"/>
</dbReference>
<accession>E3T4M6</accession>
<keyword evidence="10" id="KW-0255">Endonuclease</keyword>
<evidence type="ECO:0000256" key="1">
    <source>
        <dbReference type="ARBA" id="ARBA00001936"/>
    </source>
</evidence>
<dbReference type="InterPro" id="IPR004808">
    <property type="entry name" value="AP_endonuc_1"/>
</dbReference>
<evidence type="ECO:0000256" key="3">
    <source>
        <dbReference type="ARBA" id="ARBA00022723"/>
    </source>
</evidence>
<evidence type="ECO:0000256" key="8">
    <source>
        <dbReference type="PIRSR" id="PIRSR604808-3"/>
    </source>
</evidence>
<feature type="binding site" evidence="7">
    <location>
        <position position="158"/>
    </location>
    <ligand>
        <name>Mg(2+)</name>
        <dbReference type="ChEBI" id="CHEBI:18420"/>
        <label>1</label>
    </ligand>
</feature>
<dbReference type="PANTHER" id="PTHR22748">
    <property type="entry name" value="AP ENDONUCLEASE"/>
    <property type="match status" value="1"/>
</dbReference>
<feature type="domain" description="Endonuclease/exonuclease/phosphatase" evidence="9">
    <location>
        <begin position="7"/>
        <end position="254"/>
    </location>
</feature>
<dbReference type="InterPro" id="IPR005135">
    <property type="entry name" value="Endo/exonuclease/phosphatase"/>
</dbReference>
<dbReference type="GO" id="GO:0008311">
    <property type="term" value="F:double-stranded DNA 3'-5' DNA exonuclease activity"/>
    <property type="evidence" value="ECO:0007669"/>
    <property type="project" value="TreeGrafter"/>
</dbReference>
<dbReference type="GO" id="GO:0046872">
    <property type="term" value="F:metal ion binding"/>
    <property type="evidence" value="ECO:0007669"/>
    <property type="project" value="UniProtKB-KW"/>
</dbReference>
<dbReference type="InterPro" id="IPR020848">
    <property type="entry name" value="AP_endonuclease_F1_CS"/>
</dbReference>
<dbReference type="GeneID" id="9887508"/>
<keyword evidence="11" id="KW-1185">Reference proteome</keyword>
<feature type="site" description="Important for catalytic activity" evidence="8">
    <location>
        <position position="228"/>
    </location>
</feature>
<dbReference type="PROSITE" id="PS00728">
    <property type="entry name" value="AP_NUCLEASE_F1_3"/>
    <property type="match status" value="1"/>
</dbReference>
<dbReference type="SUPFAM" id="SSF56219">
    <property type="entry name" value="DNase I-like"/>
    <property type="match status" value="1"/>
</dbReference>
<keyword evidence="4" id="KW-0378">Hydrolase</keyword>
<keyword evidence="3 7" id="KW-0479">Metal-binding</keyword>
<dbReference type="PROSITE" id="PS51435">
    <property type="entry name" value="AP_NUCLEASE_F1_4"/>
    <property type="match status" value="1"/>
</dbReference>
<dbReference type="KEGG" id="vg:9887508"/>
<dbReference type="GO" id="GO:0003906">
    <property type="term" value="F:DNA-(apurinic or apyrimidinic site) endonuclease activity"/>
    <property type="evidence" value="ECO:0007669"/>
    <property type="project" value="TreeGrafter"/>
</dbReference>
<dbReference type="Proteomes" id="UP000029781">
    <property type="component" value="Segment"/>
</dbReference>
<dbReference type="Pfam" id="PF03372">
    <property type="entry name" value="Exo_endo_phos"/>
    <property type="match status" value="1"/>
</dbReference>
<organismHost>
    <name type="scientific">Cafeteria roenbergensis</name>
    <name type="common">Marine flagellate</name>
    <dbReference type="NCBI Taxonomy" id="33653"/>
</organismHost>
<evidence type="ECO:0000256" key="6">
    <source>
        <dbReference type="PIRSR" id="PIRSR604808-1"/>
    </source>
</evidence>
<evidence type="ECO:0000259" key="9">
    <source>
        <dbReference type="Pfam" id="PF03372"/>
    </source>
</evidence>
<dbReference type="OrthoDB" id="17834at10239"/>
<keyword evidence="10" id="KW-0540">Nuclease</keyword>
<comment type="cofactor">
    <cofactor evidence="7">
        <name>Mg(2+)</name>
        <dbReference type="ChEBI" id="CHEBI:18420"/>
    </cofactor>
    <cofactor evidence="7">
        <name>Mn(2+)</name>
        <dbReference type="ChEBI" id="CHEBI:29035"/>
    </cofactor>
    <text evidence="7">Probably binds two magnesium or manganese ions per subunit.</text>
</comment>
<evidence type="ECO:0000256" key="4">
    <source>
        <dbReference type="ARBA" id="ARBA00022801"/>
    </source>
</evidence>
<feature type="active site" description="Proton donor/acceptor" evidence="6">
    <location>
        <position position="156"/>
    </location>
</feature>
<keyword evidence="5 7" id="KW-0460">Magnesium</keyword>
<dbReference type="NCBIfam" id="TIGR00195">
    <property type="entry name" value="exoDNase_III"/>
    <property type="match status" value="1"/>
</dbReference>
<evidence type="ECO:0000256" key="7">
    <source>
        <dbReference type="PIRSR" id="PIRSR604808-2"/>
    </source>
</evidence>
<evidence type="ECO:0000313" key="10">
    <source>
        <dbReference type="EMBL" id="ADO67139.1"/>
    </source>
</evidence>
<feature type="binding site" evidence="7">
    <location>
        <position position="253"/>
    </location>
    <ligand>
        <name>Mg(2+)</name>
        <dbReference type="ChEBI" id="CHEBI:18420"/>
        <label>1</label>
    </ligand>
</feature>
<feature type="site" description="Transition state stabilizer" evidence="8">
    <location>
        <position position="158"/>
    </location>
</feature>
<sequence>MPTKIIAWNINGIKAHLKKDNLFDLIETEKPHIICMGETKISCPFIDVQNQLKEKIKGYKYRYWSPCLVKKGYSGTAIFSKRKPISTYLGMNQPGEDDEGRMITLEFKEYYLIHVYTPNSGQGLVRLQYRTEEWDKNFRKYCANLQKIKPIIICGDLNVANENIDLANPSSNKKNAGFTDVERKSFKLTLTKLNLIDTFRYLYPTDIKYSFWTYYHNARPKNIGWRIDYFLVSEKLLPKVKDSNILTHIMGSDHAPVILKLT</sequence>
<dbReference type="CDD" id="cd09087">
    <property type="entry name" value="Ape1-like_AP-endo"/>
    <property type="match status" value="1"/>
</dbReference>
<dbReference type="GO" id="GO:0008081">
    <property type="term" value="F:phosphoric diester hydrolase activity"/>
    <property type="evidence" value="ECO:0007669"/>
    <property type="project" value="TreeGrafter"/>
</dbReference>
<dbReference type="GO" id="GO:0006284">
    <property type="term" value="P:base-excision repair"/>
    <property type="evidence" value="ECO:0007669"/>
    <property type="project" value="TreeGrafter"/>
</dbReference>
<feature type="binding site" evidence="7">
    <location>
        <position position="156"/>
    </location>
    <ligand>
        <name>Mg(2+)</name>
        <dbReference type="ChEBI" id="CHEBI:18420"/>
        <label>1</label>
    </ligand>
</feature>
<feature type="binding site" evidence="7">
    <location>
        <position position="38"/>
    </location>
    <ligand>
        <name>Mg(2+)</name>
        <dbReference type="ChEBI" id="CHEBI:18420"/>
        <label>1</label>
    </ligand>
</feature>
<evidence type="ECO:0000256" key="5">
    <source>
        <dbReference type="ARBA" id="ARBA00022842"/>
    </source>
</evidence>
<feature type="binding site" evidence="7">
    <location>
        <position position="254"/>
    </location>
    <ligand>
        <name>Mg(2+)</name>
        <dbReference type="ChEBI" id="CHEBI:18420"/>
        <label>1</label>
    </ligand>
</feature>
<dbReference type="InterPro" id="IPR036691">
    <property type="entry name" value="Endo/exonu/phosph_ase_sf"/>
</dbReference>
<evidence type="ECO:0000313" key="11">
    <source>
        <dbReference type="Proteomes" id="UP000029781"/>
    </source>
</evidence>
<keyword evidence="7" id="KW-0464">Manganese</keyword>
<feature type="active site" description="Proton acceptor" evidence="6">
    <location>
        <position position="254"/>
    </location>
</feature>
<gene>
    <name evidence="10" type="ORF">crov106</name>
</gene>
<proteinExistence type="inferred from homology"/>
<feature type="active site" evidence="6">
    <location>
        <position position="116"/>
    </location>
</feature>
<protein>
    <submittedName>
        <fullName evidence="10">Putative apurinic-apyrimidinic endonuclease 1</fullName>
    </submittedName>
</protein>
<comment type="similarity">
    <text evidence="2">Belongs to the DNA repair enzymes AP/ExoA family.</text>
</comment>